<reference evidence="3 4" key="1">
    <citation type="submission" date="2019-08" db="EMBL/GenBank/DDBJ databases">
        <title>Aureimonas fodiniaquatilis sp. nov., isolated from a coal mine wastewater.</title>
        <authorList>
            <person name="Kim W."/>
        </authorList>
    </citation>
    <scope>NUCLEOTIDE SEQUENCE [LARGE SCALE GENOMIC DNA]</scope>
    <source>
        <strain evidence="3 4">CAU 1482</strain>
    </source>
</reference>
<dbReference type="InterPro" id="IPR006504">
    <property type="entry name" value="Tscrpt_reg_Spx/MgsR"/>
</dbReference>
<dbReference type="Pfam" id="PF03960">
    <property type="entry name" value="ArsC"/>
    <property type="match status" value="1"/>
</dbReference>
<dbReference type="InterPro" id="IPR036249">
    <property type="entry name" value="Thioredoxin-like_sf"/>
</dbReference>
<name>A0A5B0DWG4_9HYPH</name>
<organism evidence="3 4">
    <name type="scientific">Aureimonas fodinaquatilis</name>
    <dbReference type="NCBI Taxonomy" id="2565783"/>
    <lineage>
        <taxon>Bacteria</taxon>
        <taxon>Pseudomonadati</taxon>
        <taxon>Pseudomonadota</taxon>
        <taxon>Alphaproteobacteria</taxon>
        <taxon>Hyphomicrobiales</taxon>
        <taxon>Aurantimonadaceae</taxon>
        <taxon>Aureimonas</taxon>
    </lineage>
</organism>
<dbReference type="AlphaFoldDB" id="A0A5B0DWG4"/>
<evidence type="ECO:0000256" key="1">
    <source>
        <dbReference type="ARBA" id="ARBA00007198"/>
    </source>
</evidence>
<dbReference type="RefSeq" id="WP_149300480.1">
    <property type="nucleotide sequence ID" value="NZ_VTWH01000002.1"/>
</dbReference>
<comment type="similarity">
    <text evidence="1 2">Belongs to the ArsC family.</text>
</comment>
<dbReference type="OrthoDB" id="9803749at2"/>
<dbReference type="InterPro" id="IPR006660">
    <property type="entry name" value="Arsenate_reductase-like"/>
</dbReference>
<protein>
    <submittedName>
        <fullName evidence="3">ArsC family reductase</fullName>
    </submittedName>
</protein>
<evidence type="ECO:0000313" key="3">
    <source>
        <dbReference type="EMBL" id="KAA0971167.1"/>
    </source>
</evidence>
<dbReference type="PANTHER" id="PTHR30041">
    <property type="entry name" value="ARSENATE REDUCTASE"/>
    <property type="match status" value="1"/>
</dbReference>
<evidence type="ECO:0000313" key="4">
    <source>
        <dbReference type="Proteomes" id="UP000324738"/>
    </source>
</evidence>
<sequence length="115" mass="13594">MTVTIYGIKNCDTMKKAMLWLTDYNVTFEFHDYRKQGLEREKLAEWVDRLGWETLLNKQGMTFRKLEPDMQKDLTVEKAMDLMLQQPAMIRRPVLEHEGEITVGFKPGEYMAIFA</sequence>
<dbReference type="EMBL" id="VTWH01000002">
    <property type="protein sequence ID" value="KAA0971167.1"/>
    <property type="molecule type" value="Genomic_DNA"/>
</dbReference>
<dbReference type="SUPFAM" id="SSF52833">
    <property type="entry name" value="Thioredoxin-like"/>
    <property type="match status" value="1"/>
</dbReference>
<proteinExistence type="inferred from homology"/>
<dbReference type="Gene3D" id="3.40.30.10">
    <property type="entry name" value="Glutaredoxin"/>
    <property type="match status" value="1"/>
</dbReference>
<dbReference type="CDD" id="cd03035">
    <property type="entry name" value="ArsC_Yffb"/>
    <property type="match status" value="1"/>
</dbReference>
<dbReference type="PANTHER" id="PTHR30041:SF8">
    <property type="entry name" value="PROTEIN YFFB"/>
    <property type="match status" value="1"/>
</dbReference>
<dbReference type="NCBIfam" id="NF008107">
    <property type="entry name" value="PRK10853.1"/>
    <property type="match status" value="1"/>
</dbReference>
<gene>
    <name evidence="3" type="ORF">FPY71_12090</name>
</gene>
<dbReference type="NCBIfam" id="TIGR01617">
    <property type="entry name" value="arsC_related"/>
    <property type="match status" value="1"/>
</dbReference>
<comment type="caution">
    <text evidence="3">The sequence shown here is derived from an EMBL/GenBank/DDBJ whole genome shotgun (WGS) entry which is preliminary data.</text>
</comment>
<keyword evidence="4" id="KW-1185">Reference proteome</keyword>
<evidence type="ECO:0000256" key="2">
    <source>
        <dbReference type="PROSITE-ProRule" id="PRU01282"/>
    </source>
</evidence>
<dbReference type="PROSITE" id="PS51353">
    <property type="entry name" value="ARSC"/>
    <property type="match status" value="1"/>
</dbReference>
<accession>A0A5B0DWG4</accession>
<dbReference type="Proteomes" id="UP000324738">
    <property type="component" value="Unassembled WGS sequence"/>
</dbReference>